<feature type="compositionally biased region" description="Low complexity" evidence="1">
    <location>
        <begin position="2271"/>
        <end position="2287"/>
    </location>
</feature>
<feature type="compositionally biased region" description="Polar residues" evidence="1">
    <location>
        <begin position="9"/>
        <end position="25"/>
    </location>
</feature>
<feature type="region of interest" description="Disordered" evidence="1">
    <location>
        <begin position="732"/>
        <end position="753"/>
    </location>
</feature>
<feature type="region of interest" description="Disordered" evidence="1">
    <location>
        <begin position="581"/>
        <end position="608"/>
    </location>
</feature>
<feature type="region of interest" description="Disordered" evidence="1">
    <location>
        <begin position="2001"/>
        <end position="2073"/>
    </location>
</feature>
<feature type="compositionally biased region" description="Basic and acidic residues" evidence="1">
    <location>
        <begin position="1168"/>
        <end position="1187"/>
    </location>
</feature>
<feature type="compositionally biased region" description="Acidic residues" evidence="1">
    <location>
        <begin position="1643"/>
        <end position="1654"/>
    </location>
</feature>
<feature type="compositionally biased region" description="Low complexity" evidence="1">
    <location>
        <begin position="2009"/>
        <end position="2039"/>
    </location>
</feature>
<feature type="compositionally biased region" description="Basic and acidic residues" evidence="1">
    <location>
        <begin position="2051"/>
        <end position="2061"/>
    </location>
</feature>
<sequence>MEHHGLFTDISNSFPGSGVLPNTNVKYHHHLPQIPPQPPPQAPPQTAGQGGNPQLYIPQQQQQQHQQHQQQQPIVGYGQQQQQQIHHQQQQQAQSQHVESDPIGSGLYHDTAGLFDATSALCTNNSGSNYSNVNNNGSNVNNSKTIEFTSRKFETNTGDSITYNINNINTNIVNNISGGSLGANGVQGLNPTQAAITGGSDLLGNTQFSTTGGNAQISFNKEGETNPTIINISNNNHNIMAPPYPYPYQAKISGMGALNDLNTKFGASHSWAGNGTTSHTATGEFALDSSVISNFEAKNPTKYHTSRSSYRYQQDYGQPSQQAQPTTAHYQHNYGLYHPEGAQATPIQQPNGHHGYEPYPHIVRSKYPVMEEVNRYGRSHQVHSTTHSQSHHDLMYNERSRYSNNFPSGYIPPAAGYHYQTAQPTSKTVLNPNVDYFNSNYIKQVPPLNAHQASHYIPSRTAYSHQNPTIPGYHHHQSYALNHAPAYEDPYRHRSRHHTLQHHYSDGHHGQQAYPNYPAPGANLAYPHNQKLSFSKSINDFYSPNVPTNTTHHYPNPLSNPTAPTVHHAPHYGIKYTSQTIVPPMTQPKPSNHPVPTSQPAQKPTHNSYYDTPNPVIDMNHPLIDLEEQINSVKILKSSREGSNYDPNHALNYDCQQKYLMNRYLYSKTTSSNSTPTSTDGYVPNGAHINTSTNLNNYGYPNMEEFVMGSRNFSLDENLKDKNLRDYLSSWNETEEEDTASAATSDKKETNNNQAAHQNFESCKYLQQVLDEQLPPLHGGVIVANVQNGTGNLPDILIDLEKTKDDAPKVGQETTEVGEKLYILETYDVPHSELNKYKHLSVINELPKNVVPIHDSADSLKFLEEIESNRDKYYQTELESEVVYDERKKDEEKKEKQSMPTIVLDDDEVEAVVEDGSGTVCEEQSKVEEHPQVSEVVQEEKEVVSEEAPKEKEEPQNQPDESSFKVPHYIPKYRKRRYQFDSYDYPRFPKRARRSSIEDFLHCDVKMPKPKPPVQYNPKQLFSICVAALNSREYRRYAKADLAKRQELAAKKSQGESQAEQVGVSEEPQEKGVEEKLVNQEVDAEECSVDSDVAVSMECSEEKKDVELDDFPMQSVTINKYEDEDSCEEKKDVQPEEPPVQSDIPIVETSNENNIAEAQGEGLAGESPMEHDTHESAEKHHDEDTTVRSDISIDETSNEKNIIEAQGEGLAEESSMEHDTHESAEKHHEEDTSVLNDNLINEMSNESDIVKKQVEGLAEKLPMEHDIHESADNHEKHHEKDKSVQSDIPIDETSDENNIEEKQGEDLAEESPMEHDLHESTNNCEKHHASVHESSNKNTIAEKQVEGLAEESPMEYNSNESVYYGEKHHEEDISVQRNISNDESSHENSISKAQEEGLAEESAMEHDSHESVGYGEKLYEGATSVQSDIPIDETSNEDTIAGTQVKDHLEGSPMDQNIEESADICEKHHVEENVEEVEELSEQPAEMRITEQSNTDNEIIESSQSCSVEGKDIEEESVDGESEEQAEEPKDVDNNEETQGQGYAMDPASPPVPVIDSEKSNHHDEITKPTESVQTDDEEEHQSDDDAPIEVDDSETEDEVFELPTETQSAASVCERVSVIIDEAKKVEEEEVAAQAENTAQEETIEVSDEETSTETESQRVPVIQKAESFETPKMYEPMDTDELIPCFNPPSLRDLTDAAFECYRVLYDYQRVAPLRQLCFEYLLSRNMLPQPQSLQKLCEQFICNNRHLFIIEEVRNEPQRLQDLCQKVLNETNIIIDVNNFCIIGEEAEQEKPSQGRVFIVEDDHGSIEDLLRENDDMDGEVIVLSDDVGDEHEIFLGDAGCDGDVQVVLESSQALSDTESEIYRKVEREIERMMTTSSDEEDEASKKYEEQIGDVELDNEFYSFVGDDECIQYEEVVPINKQAHRRESLINELQRKYMVPKGRALTSRLKLLRKYVYYQRFIKTRDHGMQSKRRFFSRKLNCLRRKIEAMRRSVSVSVIDDDSDSNDSSFSGISSSSSSSSSSHSSSSGSASGNSSESEEAAVTETETMERSSGHASEDSSSQSSSSSVGERLIETNNNQLDLSTLTKPAKIESQQFAKEEDNSSNSSDSRSRGFVRRSASISPLVKKKKMSFEESLLNIDQMYKKTNSPAQSTSSPSNSNSSSPAPVRQRILTKAYCGPNVVVNVNNNREAPRKLIIPSYKIFNQALAIPTPTENDPPIPSRQPVRRRNSSAGSSSSSNSTRCHLVNCTQRSSGLIRVNYPNKPSPSNRSTASNGTNATTTRSHAIPAGFDRRIPYVRLERIDYVEKLAEKYRQQQRQQAQRQQQEQFAKLRQRRKSTFS</sequence>
<dbReference type="EnsemblMetazoa" id="AAEL005044-RA">
    <property type="protein sequence ID" value="AAEL005044-PA"/>
    <property type="gene ID" value="AAEL005044"/>
</dbReference>
<evidence type="ECO:0000313" key="2">
    <source>
        <dbReference type="EnsemblMetazoa" id="AAEL005044-PB"/>
    </source>
</evidence>
<feature type="compositionally biased region" description="Basic and acidic residues" evidence="1">
    <location>
        <begin position="923"/>
        <end position="955"/>
    </location>
</feature>
<feature type="region of interest" description="Disordered" evidence="1">
    <location>
        <begin position="1048"/>
        <end position="1093"/>
    </location>
</feature>
<keyword evidence="3" id="KW-1185">Reference proteome</keyword>
<dbReference type="Proteomes" id="UP000008820">
    <property type="component" value="Chromosome 2"/>
</dbReference>
<proteinExistence type="predicted"/>
<evidence type="ECO:0000256" key="1">
    <source>
        <dbReference type="SAM" id="MobiDB-lite"/>
    </source>
</evidence>
<feature type="region of interest" description="Disordered" evidence="1">
    <location>
        <begin position="1"/>
        <end position="109"/>
    </location>
</feature>
<organism evidence="2 3">
    <name type="scientific">Aedes aegypti</name>
    <name type="common">Yellowfever mosquito</name>
    <name type="synonym">Culex aegypti</name>
    <dbReference type="NCBI Taxonomy" id="7159"/>
    <lineage>
        <taxon>Eukaryota</taxon>
        <taxon>Metazoa</taxon>
        <taxon>Ecdysozoa</taxon>
        <taxon>Arthropoda</taxon>
        <taxon>Hexapoda</taxon>
        <taxon>Insecta</taxon>
        <taxon>Pterygota</taxon>
        <taxon>Neoptera</taxon>
        <taxon>Endopterygota</taxon>
        <taxon>Diptera</taxon>
        <taxon>Nematocera</taxon>
        <taxon>Culicoidea</taxon>
        <taxon>Culicidae</taxon>
        <taxon>Culicinae</taxon>
        <taxon>Aedini</taxon>
        <taxon>Aedes</taxon>
        <taxon>Stegomyia</taxon>
    </lineage>
</organism>
<feature type="compositionally biased region" description="Basic and acidic residues" evidence="1">
    <location>
        <begin position="1312"/>
        <end position="1335"/>
    </location>
</feature>
<feature type="compositionally biased region" description="Low complexity" evidence="1">
    <location>
        <begin position="59"/>
        <end position="97"/>
    </location>
</feature>
<name>A0A1S4F9D8_AEDAE</name>
<feature type="compositionally biased region" description="Low complexity" evidence="1">
    <location>
        <begin position="2150"/>
        <end position="2170"/>
    </location>
</feature>
<feature type="compositionally biased region" description="Low complexity" evidence="1">
    <location>
        <begin position="1633"/>
        <end position="1642"/>
    </location>
</feature>
<evidence type="ECO:0000313" key="3">
    <source>
        <dbReference type="Proteomes" id="UP000008820"/>
    </source>
</evidence>
<feature type="compositionally biased region" description="Polar residues" evidence="1">
    <location>
        <begin position="1375"/>
        <end position="1392"/>
    </location>
</feature>
<feature type="compositionally biased region" description="Basic and acidic residues" evidence="1">
    <location>
        <begin position="1365"/>
        <end position="1374"/>
    </location>
</feature>
<dbReference type="VEuPathDB" id="VectorBase:AAEL005044"/>
<dbReference type="EnsemblMetazoa" id="AAEL005044-RB">
    <property type="protein sequence ID" value="AAEL005044-PB"/>
    <property type="gene ID" value="AAEL005044"/>
</dbReference>
<feature type="compositionally biased region" description="Low complexity" evidence="1">
    <location>
        <begin position="2234"/>
        <end position="2246"/>
    </location>
</feature>
<feature type="compositionally biased region" description="Low complexity" evidence="1">
    <location>
        <begin position="2319"/>
        <end position="2334"/>
    </location>
</feature>
<protein>
    <submittedName>
        <fullName evidence="2">Uncharacterized protein</fullName>
    </submittedName>
</protein>
<feature type="region of interest" description="Disordered" evidence="1">
    <location>
        <begin position="2098"/>
        <end position="2119"/>
    </location>
</feature>
<feature type="compositionally biased region" description="Basic residues" evidence="1">
    <location>
        <begin position="2335"/>
        <end position="2344"/>
    </location>
</feature>
<reference evidence="2" key="2">
    <citation type="submission" date="2021-02" db="UniProtKB">
        <authorList>
            <consortium name="EnsemblMetazoa"/>
        </authorList>
    </citation>
    <scope>IDENTIFICATION</scope>
    <source>
        <strain evidence="2">LVP_AGWG</strain>
    </source>
</reference>
<feature type="region of interest" description="Disordered" evidence="1">
    <location>
        <begin position="1259"/>
        <end position="1608"/>
    </location>
</feature>
<feature type="compositionally biased region" description="Acidic residues" evidence="1">
    <location>
        <begin position="1289"/>
        <end position="1298"/>
    </location>
</feature>
<gene>
    <name evidence="2" type="primary">5565838</name>
</gene>
<feature type="compositionally biased region" description="Polar residues" evidence="1">
    <location>
        <begin position="1490"/>
        <end position="1507"/>
    </location>
</feature>
<dbReference type="EnsemblMetazoa" id="AAEL005044-RC">
    <property type="protein sequence ID" value="AAEL005044-PC"/>
    <property type="gene ID" value="AAEL005044"/>
</dbReference>
<feature type="compositionally biased region" description="Polar residues" evidence="1">
    <location>
        <begin position="594"/>
        <end position="608"/>
    </location>
</feature>
<feature type="compositionally biased region" description="Acidic residues" evidence="1">
    <location>
        <begin position="1574"/>
        <end position="1601"/>
    </location>
</feature>
<feature type="compositionally biased region" description="Pro residues" evidence="1">
    <location>
        <begin position="33"/>
        <end position="43"/>
    </location>
</feature>
<reference evidence="2 3" key="1">
    <citation type="submission" date="2017-06" db="EMBL/GenBank/DDBJ databases">
        <title>Aedes aegypti genome working group (AGWG) sequencing and assembly.</title>
        <authorList>
            <consortium name="Aedes aegypti Genome Working Group (AGWG)"/>
            <person name="Matthews B.J."/>
        </authorList>
    </citation>
    <scope>NUCLEOTIDE SEQUENCE [LARGE SCALE GENOMIC DNA]</scope>
    <source>
        <strain evidence="2 3">LVP_AGWG</strain>
    </source>
</reference>
<feature type="region of interest" description="Disordered" evidence="1">
    <location>
        <begin position="922"/>
        <end position="968"/>
    </location>
</feature>
<feature type="region of interest" description="Disordered" evidence="1">
    <location>
        <begin position="2150"/>
        <end position="2171"/>
    </location>
</feature>
<feature type="compositionally biased region" description="Acidic residues" evidence="1">
    <location>
        <begin position="1512"/>
        <end position="1526"/>
    </location>
</feature>
<dbReference type="InParanoid" id="A0A1S4F9D8"/>
<feature type="region of interest" description="Disordered" evidence="1">
    <location>
        <begin position="2316"/>
        <end position="2344"/>
    </location>
</feature>
<feature type="compositionally biased region" description="Basic and acidic residues" evidence="1">
    <location>
        <begin position="1215"/>
        <end position="1231"/>
    </location>
</feature>
<feature type="region of interest" description="Disordered" evidence="1">
    <location>
        <begin position="1630"/>
        <end position="1659"/>
    </location>
</feature>
<feature type="region of interest" description="Disordered" evidence="1">
    <location>
        <begin position="2213"/>
        <end position="2290"/>
    </location>
</feature>
<feature type="compositionally biased region" description="Basic and acidic residues" evidence="1">
    <location>
        <begin position="1259"/>
        <end position="1284"/>
    </location>
</feature>
<feature type="compositionally biased region" description="Basic and acidic residues" evidence="1">
    <location>
        <begin position="1068"/>
        <end position="1078"/>
    </location>
</feature>
<feature type="compositionally biased region" description="Low complexity" evidence="1">
    <location>
        <begin position="2062"/>
        <end position="2071"/>
    </location>
</feature>
<accession>A0A1S4F9D8</accession>
<feature type="compositionally biased region" description="Basic and acidic residues" evidence="1">
    <location>
        <begin position="1556"/>
        <end position="1568"/>
    </location>
</feature>
<feature type="region of interest" description="Disordered" evidence="1">
    <location>
        <begin position="1121"/>
        <end position="1233"/>
    </location>
</feature>
<dbReference type="OrthoDB" id="7791733at2759"/>